<evidence type="ECO:0000313" key="2">
    <source>
        <dbReference type="EMBL" id="RKN58564.1"/>
    </source>
</evidence>
<protein>
    <submittedName>
        <fullName evidence="2">Uncharacterized protein</fullName>
    </submittedName>
</protein>
<keyword evidence="1" id="KW-1133">Transmembrane helix</keyword>
<proteinExistence type="predicted"/>
<keyword evidence="3" id="KW-1185">Reference proteome</keyword>
<reference evidence="2 3" key="1">
    <citation type="journal article" date="2015" name="Int. J. Syst. Evol. Microbiol.">
        <title>Micromonospora costi sp. nov., isolated from a leaf of Costus speciosus.</title>
        <authorList>
            <person name="Thawai C."/>
        </authorList>
    </citation>
    <scope>NUCLEOTIDE SEQUENCE [LARGE SCALE GENOMIC DNA]</scope>
    <source>
        <strain evidence="2 3">CS1-12</strain>
    </source>
</reference>
<keyword evidence="1" id="KW-0472">Membrane</keyword>
<sequence>MTVAFRTALVLGPAGSALATYFWTDGRYGATGGTILVLAMVVWAYGLVGLLDEVRPRTPRYVAVALPVFLYGVMGGAAFGFQGVFEDIFAQSTDASLDALAAHPFAANLLLWLPGPVMPLSLFVLGVVLARVRFVPLWTAALLCAGAVAFPLSRVPRIDLVAYLADALLVVAFAAIAWRPSARATRQPHEASGPHQPPIHGAVR</sequence>
<evidence type="ECO:0000256" key="1">
    <source>
        <dbReference type="SAM" id="Phobius"/>
    </source>
</evidence>
<accession>A0A3B0AE34</accession>
<feature type="transmembrane region" description="Helical" evidence="1">
    <location>
        <begin position="135"/>
        <end position="154"/>
    </location>
</feature>
<dbReference type="AlphaFoldDB" id="A0A3B0AE34"/>
<feature type="transmembrane region" description="Helical" evidence="1">
    <location>
        <begin position="63"/>
        <end position="85"/>
    </location>
</feature>
<dbReference type="OrthoDB" id="946604at2"/>
<feature type="transmembrane region" description="Helical" evidence="1">
    <location>
        <begin position="29"/>
        <end position="51"/>
    </location>
</feature>
<dbReference type="EMBL" id="RBAN01000001">
    <property type="protein sequence ID" value="RKN58564.1"/>
    <property type="molecule type" value="Genomic_DNA"/>
</dbReference>
<feature type="transmembrane region" description="Helical" evidence="1">
    <location>
        <begin position="105"/>
        <end position="128"/>
    </location>
</feature>
<organism evidence="2 3">
    <name type="scientific">Micromonospora costi</name>
    <dbReference type="NCBI Taxonomy" id="1530042"/>
    <lineage>
        <taxon>Bacteria</taxon>
        <taxon>Bacillati</taxon>
        <taxon>Actinomycetota</taxon>
        <taxon>Actinomycetes</taxon>
        <taxon>Micromonosporales</taxon>
        <taxon>Micromonosporaceae</taxon>
        <taxon>Micromonospora</taxon>
    </lineage>
</organism>
<keyword evidence="1" id="KW-0812">Transmembrane</keyword>
<comment type="caution">
    <text evidence="2">The sequence shown here is derived from an EMBL/GenBank/DDBJ whole genome shotgun (WGS) entry which is preliminary data.</text>
</comment>
<dbReference type="RefSeq" id="WP_120778730.1">
    <property type="nucleotide sequence ID" value="NZ_JBHLUP010000009.1"/>
</dbReference>
<name>A0A3B0AE34_9ACTN</name>
<dbReference type="Proteomes" id="UP000279968">
    <property type="component" value="Unassembled WGS sequence"/>
</dbReference>
<evidence type="ECO:0000313" key="3">
    <source>
        <dbReference type="Proteomes" id="UP000279968"/>
    </source>
</evidence>
<gene>
    <name evidence="2" type="ORF">D7193_08540</name>
</gene>
<feature type="transmembrane region" description="Helical" evidence="1">
    <location>
        <begin position="160"/>
        <end position="178"/>
    </location>
</feature>